<dbReference type="EMBL" id="FNKY01000001">
    <property type="protein sequence ID" value="SDQ97964.1"/>
    <property type="molecule type" value="Genomic_DNA"/>
</dbReference>
<accession>A0ABY0TKJ1</accession>
<organism evidence="1 2">
    <name type="scientific">Nitrosospira multiformis</name>
    <dbReference type="NCBI Taxonomy" id="1231"/>
    <lineage>
        <taxon>Bacteria</taxon>
        <taxon>Pseudomonadati</taxon>
        <taxon>Pseudomonadota</taxon>
        <taxon>Betaproteobacteria</taxon>
        <taxon>Nitrosomonadales</taxon>
        <taxon>Nitrosomonadaceae</taxon>
        <taxon>Nitrosospira</taxon>
    </lineage>
</organism>
<sequence length="50" mass="5580">MVQTKGVDVLLKRKHSLAGLIMMIRVTLLALPACGESTEVRMSLCSFFHF</sequence>
<dbReference type="Proteomes" id="UP000183471">
    <property type="component" value="Unassembled WGS sequence"/>
</dbReference>
<reference evidence="1 2" key="1">
    <citation type="submission" date="2016-10" db="EMBL/GenBank/DDBJ databases">
        <authorList>
            <person name="Varghese N."/>
            <person name="Submissions S."/>
        </authorList>
    </citation>
    <scope>NUCLEOTIDE SEQUENCE [LARGE SCALE GENOMIC DNA]</scope>
    <source>
        <strain evidence="1 2">Nl1</strain>
    </source>
</reference>
<evidence type="ECO:0000313" key="1">
    <source>
        <dbReference type="EMBL" id="SDQ97964.1"/>
    </source>
</evidence>
<name>A0ABY0TKJ1_9PROT</name>
<protein>
    <submittedName>
        <fullName evidence="1">Uncharacterized protein</fullName>
    </submittedName>
</protein>
<proteinExistence type="predicted"/>
<keyword evidence="2" id="KW-1185">Reference proteome</keyword>
<evidence type="ECO:0000313" key="2">
    <source>
        <dbReference type="Proteomes" id="UP000183471"/>
    </source>
</evidence>
<gene>
    <name evidence="1" type="ORF">SAMN05216402_3093</name>
</gene>
<comment type="caution">
    <text evidence="1">The sequence shown here is derived from an EMBL/GenBank/DDBJ whole genome shotgun (WGS) entry which is preliminary data.</text>
</comment>